<accession>A0ABY7WDI9</accession>
<dbReference type="Pfam" id="PF09537">
    <property type="entry name" value="DUF2383"/>
    <property type="match status" value="1"/>
</dbReference>
<dbReference type="InterPro" id="IPR019052">
    <property type="entry name" value="DUF2383"/>
</dbReference>
<dbReference type="RefSeq" id="WP_274265983.1">
    <property type="nucleotide sequence ID" value="NZ_CP117880.1"/>
</dbReference>
<gene>
    <name evidence="2" type="ORF">PQ465_13165</name>
</gene>
<dbReference type="InterPro" id="IPR012347">
    <property type="entry name" value="Ferritin-like"/>
</dbReference>
<organism evidence="2 3">
    <name type="scientific">Sphingobacterium oryzagri</name>
    <dbReference type="NCBI Taxonomy" id="3025669"/>
    <lineage>
        <taxon>Bacteria</taxon>
        <taxon>Pseudomonadati</taxon>
        <taxon>Bacteroidota</taxon>
        <taxon>Sphingobacteriia</taxon>
        <taxon>Sphingobacteriales</taxon>
        <taxon>Sphingobacteriaceae</taxon>
        <taxon>Sphingobacterium</taxon>
    </lineage>
</organism>
<sequence length="148" mass="17023">MEAYSDFLQDLIAVNNDRIDGYSQAIALLNENEDEDLRQVLVQYRSQTQRFVAQLNTFLTTDESEELEPALNGPLFKLWQAHIAPISGTDRKAILVSCEQREDIYKTVYEKAINELDSVPLSLANTIRQQAELHYMAHNHIKTLRDTI</sequence>
<proteinExistence type="predicted"/>
<protein>
    <submittedName>
        <fullName evidence="2">DUF2383 domain-containing protein</fullName>
    </submittedName>
</protein>
<keyword evidence="3" id="KW-1185">Reference proteome</keyword>
<evidence type="ECO:0000259" key="1">
    <source>
        <dbReference type="Pfam" id="PF09537"/>
    </source>
</evidence>
<evidence type="ECO:0000313" key="3">
    <source>
        <dbReference type="Proteomes" id="UP001221558"/>
    </source>
</evidence>
<evidence type="ECO:0000313" key="2">
    <source>
        <dbReference type="EMBL" id="WDF67253.1"/>
    </source>
</evidence>
<dbReference type="Gene3D" id="1.20.1260.10">
    <property type="match status" value="1"/>
</dbReference>
<name>A0ABY7WDI9_9SPHI</name>
<dbReference type="Proteomes" id="UP001221558">
    <property type="component" value="Chromosome"/>
</dbReference>
<feature type="domain" description="DUF2383" evidence="1">
    <location>
        <begin position="5"/>
        <end position="115"/>
    </location>
</feature>
<reference evidence="2 3" key="1">
    <citation type="submission" date="2023-02" db="EMBL/GenBank/DDBJ databases">
        <title>Genome sequence of Sphingobacterium sp. KACC 22765.</title>
        <authorList>
            <person name="Kim S."/>
            <person name="Heo J."/>
            <person name="Kwon S.-W."/>
        </authorList>
    </citation>
    <scope>NUCLEOTIDE SEQUENCE [LARGE SCALE GENOMIC DNA]</scope>
    <source>
        <strain evidence="2 3">KACC 22765</strain>
    </source>
</reference>
<dbReference type="EMBL" id="CP117880">
    <property type="protein sequence ID" value="WDF67253.1"/>
    <property type="molecule type" value="Genomic_DNA"/>
</dbReference>